<evidence type="ECO:0000256" key="1">
    <source>
        <dbReference type="SAM" id="Phobius"/>
    </source>
</evidence>
<sequence>MFVSAALSAVGYQIIAGSSTGFTSQIAVMANTACVDRASALRKTFTAEQLPGVLTAYTDGLTGAFAVATALLVISAPLALLARWEKFKAGGTTAIGHRRGG</sequence>
<accession>A0A4S3JAV5</accession>
<name>A0A4S3JAV5_9EURO</name>
<reference evidence="2 3" key="1">
    <citation type="submission" date="2019-03" db="EMBL/GenBank/DDBJ databases">
        <title>The genome sequence of a newly discovered highly antifungal drug resistant Aspergillus species, Aspergillus tanneri NIH 1004.</title>
        <authorList>
            <person name="Mounaud S."/>
            <person name="Singh I."/>
            <person name="Joardar V."/>
            <person name="Pakala S."/>
            <person name="Pakala S."/>
            <person name="Venepally P."/>
            <person name="Hoover J."/>
            <person name="Nierman W."/>
            <person name="Chung J."/>
            <person name="Losada L."/>
        </authorList>
    </citation>
    <scope>NUCLEOTIDE SEQUENCE [LARGE SCALE GENOMIC DNA]</scope>
    <source>
        <strain evidence="2 3">NIH1004</strain>
    </source>
</reference>
<feature type="transmembrane region" description="Helical" evidence="1">
    <location>
        <begin position="61"/>
        <end position="82"/>
    </location>
</feature>
<dbReference type="AlphaFoldDB" id="A0A4S3JAV5"/>
<proteinExistence type="predicted"/>
<keyword evidence="3" id="KW-1185">Reference proteome</keyword>
<gene>
    <name evidence="2" type="ORF">EYZ11_008438</name>
</gene>
<evidence type="ECO:0008006" key="4">
    <source>
        <dbReference type="Google" id="ProtNLM"/>
    </source>
</evidence>
<keyword evidence="1" id="KW-0812">Transmembrane</keyword>
<organism evidence="2 3">
    <name type="scientific">Aspergillus tanneri</name>
    <dbReference type="NCBI Taxonomy" id="1220188"/>
    <lineage>
        <taxon>Eukaryota</taxon>
        <taxon>Fungi</taxon>
        <taxon>Dikarya</taxon>
        <taxon>Ascomycota</taxon>
        <taxon>Pezizomycotina</taxon>
        <taxon>Eurotiomycetes</taxon>
        <taxon>Eurotiomycetidae</taxon>
        <taxon>Eurotiales</taxon>
        <taxon>Aspergillaceae</taxon>
        <taxon>Aspergillus</taxon>
        <taxon>Aspergillus subgen. Circumdati</taxon>
    </lineage>
</organism>
<dbReference type="Proteomes" id="UP000308092">
    <property type="component" value="Unassembled WGS sequence"/>
</dbReference>
<keyword evidence="1" id="KW-1133">Transmembrane helix</keyword>
<keyword evidence="1" id="KW-0472">Membrane</keyword>
<evidence type="ECO:0000313" key="2">
    <source>
        <dbReference type="EMBL" id="THC92085.1"/>
    </source>
</evidence>
<dbReference type="VEuPathDB" id="FungiDB:EYZ11_008438"/>
<protein>
    <recommendedName>
        <fullName evidence="4">Major facilitator superfamily (MFS) profile domain-containing protein</fullName>
    </recommendedName>
</protein>
<evidence type="ECO:0000313" key="3">
    <source>
        <dbReference type="Proteomes" id="UP000308092"/>
    </source>
</evidence>
<dbReference type="EMBL" id="SOSA01000360">
    <property type="protein sequence ID" value="THC92085.1"/>
    <property type="molecule type" value="Genomic_DNA"/>
</dbReference>
<comment type="caution">
    <text evidence="2">The sequence shown here is derived from an EMBL/GenBank/DDBJ whole genome shotgun (WGS) entry which is preliminary data.</text>
</comment>